<name>A0AAD9KCR3_9ANNE</name>
<feature type="chain" id="PRO_5041975021" description="Secreted protein" evidence="1">
    <location>
        <begin position="25"/>
        <end position="163"/>
    </location>
</feature>
<comment type="caution">
    <text evidence="2">The sequence shown here is derived from an EMBL/GenBank/DDBJ whole genome shotgun (WGS) entry which is preliminary data.</text>
</comment>
<dbReference type="EMBL" id="JAODUP010000014">
    <property type="protein sequence ID" value="KAK2168752.1"/>
    <property type="molecule type" value="Genomic_DNA"/>
</dbReference>
<sequence length="163" mass="19140">MRLSIWLPLFTVVLVLALINPGEARRKRRRCNSRWDHEVEYYPDSEFYHFEGTLSGVLFVFSSCSVRAQLYEWWYVHRLGKGQFRFSVIQNVRMVVHALRQTSAFVSRDTRASSARQLLQFRFSVIQNVRMVVHALRQTSAFVSWDTRASSARQLLKDAILLV</sequence>
<evidence type="ECO:0000313" key="3">
    <source>
        <dbReference type="Proteomes" id="UP001208570"/>
    </source>
</evidence>
<protein>
    <recommendedName>
        <fullName evidence="4">Secreted protein</fullName>
    </recommendedName>
</protein>
<accession>A0AAD9KCR3</accession>
<gene>
    <name evidence="2" type="ORF">LSH36_14g01047</name>
</gene>
<evidence type="ECO:0000256" key="1">
    <source>
        <dbReference type="SAM" id="SignalP"/>
    </source>
</evidence>
<keyword evidence="1" id="KW-0732">Signal</keyword>
<proteinExistence type="predicted"/>
<keyword evidence="3" id="KW-1185">Reference proteome</keyword>
<dbReference type="Proteomes" id="UP001208570">
    <property type="component" value="Unassembled WGS sequence"/>
</dbReference>
<reference evidence="2" key="1">
    <citation type="journal article" date="2023" name="Mol. Biol. Evol.">
        <title>Third-Generation Sequencing Reveals the Adaptive Role of the Epigenome in Three Deep-Sea Polychaetes.</title>
        <authorList>
            <person name="Perez M."/>
            <person name="Aroh O."/>
            <person name="Sun Y."/>
            <person name="Lan Y."/>
            <person name="Juniper S.K."/>
            <person name="Young C.R."/>
            <person name="Angers B."/>
            <person name="Qian P.Y."/>
        </authorList>
    </citation>
    <scope>NUCLEOTIDE SEQUENCE</scope>
    <source>
        <strain evidence="2">P08H-3</strain>
    </source>
</reference>
<feature type="signal peptide" evidence="1">
    <location>
        <begin position="1"/>
        <end position="24"/>
    </location>
</feature>
<organism evidence="2 3">
    <name type="scientific">Paralvinella palmiformis</name>
    <dbReference type="NCBI Taxonomy" id="53620"/>
    <lineage>
        <taxon>Eukaryota</taxon>
        <taxon>Metazoa</taxon>
        <taxon>Spiralia</taxon>
        <taxon>Lophotrochozoa</taxon>
        <taxon>Annelida</taxon>
        <taxon>Polychaeta</taxon>
        <taxon>Sedentaria</taxon>
        <taxon>Canalipalpata</taxon>
        <taxon>Terebellida</taxon>
        <taxon>Terebelliformia</taxon>
        <taxon>Alvinellidae</taxon>
        <taxon>Paralvinella</taxon>
    </lineage>
</organism>
<dbReference type="AlphaFoldDB" id="A0AAD9KCR3"/>
<evidence type="ECO:0008006" key="4">
    <source>
        <dbReference type="Google" id="ProtNLM"/>
    </source>
</evidence>
<evidence type="ECO:0000313" key="2">
    <source>
        <dbReference type="EMBL" id="KAK2168752.1"/>
    </source>
</evidence>